<reference evidence="2" key="2">
    <citation type="journal article" date="2015" name="Data Brief">
        <title>Shoot transcriptome of the giant reed, Arundo donax.</title>
        <authorList>
            <person name="Barrero R.A."/>
            <person name="Guerrero F.D."/>
            <person name="Moolhuijzen P."/>
            <person name="Goolsby J.A."/>
            <person name="Tidwell J."/>
            <person name="Bellgard S.E."/>
            <person name="Bellgard M.I."/>
        </authorList>
    </citation>
    <scope>NUCLEOTIDE SEQUENCE</scope>
    <source>
        <tissue evidence="2">Shoot tissue taken approximately 20 cm above the soil surface</tissue>
    </source>
</reference>
<dbReference type="AlphaFoldDB" id="A0A0A9G2K7"/>
<accession>A0A0A9G2K7</accession>
<evidence type="ECO:0000313" key="2">
    <source>
        <dbReference type="EMBL" id="JAE18732.1"/>
    </source>
</evidence>
<proteinExistence type="predicted"/>
<name>A0A0A9G2K7_ARUDO</name>
<protein>
    <submittedName>
        <fullName evidence="2">Uncharacterized protein</fullName>
    </submittedName>
</protein>
<dbReference type="EMBL" id="GBRH01179164">
    <property type="protein sequence ID" value="JAE18732.1"/>
    <property type="molecule type" value="Transcribed_RNA"/>
</dbReference>
<evidence type="ECO:0000256" key="1">
    <source>
        <dbReference type="SAM" id="MobiDB-lite"/>
    </source>
</evidence>
<sequence>MECLKSSLTSLRKSITRSITDIGTHSKSDTSGRALNTPEGVPDALG</sequence>
<organism evidence="2">
    <name type="scientific">Arundo donax</name>
    <name type="common">Giant reed</name>
    <name type="synonym">Donax arundinaceus</name>
    <dbReference type="NCBI Taxonomy" id="35708"/>
    <lineage>
        <taxon>Eukaryota</taxon>
        <taxon>Viridiplantae</taxon>
        <taxon>Streptophyta</taxon>
        <taxon>Embryophyta</taxon>
        <taxon>Tracheophyta</taxon>
        <taxon>Spermatophyta</taxon>
        <taxon>Magnoliopsida</taxon>
        <taxon>Liliopsida</taxon>
        <taxon>Poales</taxon>
        <taxon>Poaceae</taxon>
        <taxon>PACMAD clade</taxon>
        <taxon>Arundinoideae</taxon>
        <taxon>Arundineae</taxon>
        <taxon>Arundo</taxon>
    </lineage>
</organism>
<feature type="region of interest" description="Disordered" evidence="1">
    <location>
        <begin position="22"/>
        <end position="46"/>
    </location>
</feature>
<reference evidence="2" key="1">
    <citation type="submission" date="2014-09" db="EMBL/GenBank/DDBJ databases">
        <authorList>
            <person name="Magalhaes I.L.F."/>
            <person name="Oliveira U."/>
            <person name="Santos F.R."/>
            <person name="Vidigal T.H.D.A."/>
            <person name="Brescovit A.D."/>
            <person name="Santos A.J."/>
        </authorList>
    </citation>
    <scope>NUCLEOTIDE SEQUENCE</scope>
    <source>
        <tissue evidence="2">Shoot tissue taken approximately 20 cm above the soil surface</tissue>
    </source>
</reference>